<proteinExistence type="inferred from homology"/>
<dbReference type="PROSITE" id="PS50082">
    <property type="entry name" value="WD_REPEATS_2"/>
    <property type="match status" value="2"/>
</dbReference>
<evidence type="ECO:0000256" key="3">
    <source>
        <dbReference type="ARBA" id="ARBA00022737"/>
    </source>
</evidence>
<accession>A0ABM1EIQ1</accession>
<dbReference type="InterPro" id="IPR015943">
    <property type="entry name" value="WD40/YVTN_repeat-like_dom_sf"/>
</dbReference>
<organism evidence="6 7">
    <name type="scientific">Priapulus caudatus</name>
    <name type="common">Priapulid worm</name>
    <dbReference type="NCBI Taxonomy" id="37621"/>
    <lineage>
        <taxon>Eukaryota</taxon>
        <taxon>Metazoa</taxon>
        <taxon>Ecdysozoa</taxon>
        <taxon>Scalidophora</taxon>
        <taxon>Priapulida</taxon>
        <taxon>Priapulimorpha</taxon>
        <taxon>Priapulimorphida</taxon>
        <taxon>Priapulidae</taxon>
        <taxon>Priapulus</taxon>
    </lineage>
</organism>
<dbReference type="GeneID" id="106812659"/>
<gene>
    <name evidence="7" type="primary">LOC106812659</name>
</gene>
<evidence type="ECO:0000313" key="6">
    <source>
        <dbReference type="Proteomes" id="UP000695022"/>
    </source>
</evidence>
<dbReference type="PANTHER" id="PTHR44019">
    <property type="entry name" value="WD REPEAT-CONTAINING PROTEIN 55"/>
    <property type="match status" value="1"/>
</dbReference>
<dbReference type="PROSITE" id="PS00678">
    <property type="entry name" value="WD_REPEATS_1"/>
    <property type="match status" value="1"/>
</dbReference>
<protein>
    <recommendedName>
        <fullName evidence="4">WD repeat-containing protein 55 homolog</fullName>
    </recommendedName>
</protein>
<dbReference type="Pfam" id="PF24796">
    <property type="entry name" value="WDR55"/>
    <property type="match status" value="1"/>
</dbReference>
<evidence type="ECO:0000313" key="7">
    <source>
        <dbReference type="RefSeq" id="XP_014672072.1"/>
    </source>
</evidence>
<keyword evidence="3" id="KW-0677">Repeat</keyword>
<evidence type="ECO:0000256" key="5">
    <source>
        <dbReference type="PROSITE-ProRule" id="PRU00221"/>
    </source>
</evidence>
<evidence type="ECO:0000256" key="2">
    <source>
        <dbReference type="ARBA" id="ARBA00022574"/>
    </source>
</evidence>
<name>A0ABM1EIQ1_PRICU</name>
<comment type="similarity">
    <text evidence="1">Belongs to the WD repeat WDR55 family.</text>
</comment>
<dbReference type="Proteomes" id="UP000695022">
    <property type="component" value="Unplaced"/>
</dbReference>
<dbReference type="PANTHER" id="PTHR44019:SF20">
    <property type="entry name" value="WD REPEAT-CONTAINING PROTEIN 55"/>
    <property type="match status" value="1"/>
</dbReference>
<dbReference type="InterPro" id="IPR036322">
    <property type="entry name" value="WD40_repeat_dom_sf"/>
</dbReference>
<dbReference type="InterPro" id="IPR001680">
    <property type="entry name" value="WD40_rpt"/>
</dbReference>
<dbReference type="InterPro" id="IPR019775">
    <property type="entry name" value="WD40_repeat_CS"/>
</dbReference>
<feature type="repeat" description="WD" evidence="5">
    <location>
        <begin position="284"/>
        <end position="318"/>
    </location>
</feature>
<evidence type="ECO:0000256" key="4">
    <source>
        <dbReference type="ARBA" id="ARBA00023478"/>
    </source>
</evidence>
<dbReference type="PROSITE" id="PS50294">
    <property type="entry name" value="WD_REPEATS_REGION"/>
    <property type="match status" value="1"/>
</dbReference>
<feature type="repeat" description="WD" evidence="5">
    <location>
        <begin position="109"/>
        <end position="142"/>
    </location>
</feature>
<evidence type="ECO:0000256" key="1">
    <source>
        <dbReference type="ARBA" id="ARBA00007625"/>
    </source>
</evidence>
<keyword evidence="6" id="KW-1185">Reference proteome</keyword>
<dbReference type="SMART" id="SM00320">
    <property type="entry name" value="WD40"/>
    <property type="match status" value="6"/>
</dbReference>
<sequence length="352" mass="39127">MANAVGEESGPEKNFTVPPEATFDSIVVDFSFHTEKDILAAGLIEGDIAVRSFSRSKEGNNQLMTFTHHKKACRCVKFSRDSSQLFTTAKDKSICSVDMETGTVTHRQKNAHNAPVYSMAVIDDYLLATGDDDGNLKVWDYRRWTPIVEWKESEEFISDMAIDSNKRTLVATSGEGTLTAYSVRSKKMILQSELMDSEFLSVAIVDKGKKVVCGNGEGVLNFFNWGEWGNISDRFPGHPDSIDTICPITDNIICTGSMDGKVRGVHVMPNRMLGVVGEHEDFPIDHIRLSRDGSMIASCGHDEKIKFWDTEHIRSETVDHTKKARKGQKLKNLQGAGSDFFAGLMDDKADDE</sequence>
<dbReference type="SUPFAM" id="SSF50978">
    <property type="entry name" value="WD40 repeat-like"/>
    <property type="match status" value="1"/>
</dbReference>
<dbReference type="Gene3D" id="2.130.10.10">
    <property type="entry name" value="YVTN repeat-like/Quinoprotein amine dehydrogenase"/>
    <property type="match status" value="2"/>
</dbReference>
<dbReference type="RefSeq" id="XP_014672072.1">
    <property type="nucleotide sequence ID" value="XM_014816586.1"/>
</dbReference>
<reference evidence="7" key="1">
    <citation type="submission" date="2025-08" db="UniProtKB">
        <authorList>
            <consortium name="RefSeq"/>
        </authorList>
    </citation>
    <scope>IDENTIFICATION</scope>
</reference>
<dbReference type="InterPro" id="IPR050505">
    <property type="entry name" value="WDR55/POC1"/>
</dbReference>
<keyword evidence="2 5" id="KW-0853">WD repeat</keyword>